<organism evidence="2 3">
    <name type="scientific">Halorhodospira halophila (strain DSM 244 / SL1)</name>
    <name type="common">Ectothiorhodospira halophila (strain DSM 244 / SL1)</name>
    <dbReference type="NCBI Taxonomy" id="349124"/>
    <lineage>
        <taxon>Bacteria</taxon>
        <taxon>Pseudomonadati</taxon>
        <taxon>Pseudomonadota</taxon>
        <taxon>Gammaproteobacteria</taxon>
        <taxon>Chromatiales</taxon>
        <taxon>Ectothiorhodospiraceae</taxon>
        <taxon>Halorhodospira</taxon>
    </lineage>
</organism>
<evidence type="ECO:0000256" key="1">
    <source>
        <dbReference type="SAM" id="MobiDB-lite"/>
    </source>
</evidence>
<dbReference type="NCBIfam" id="TIGR04353">
    <property type="entry name" value="PqqD_rel_X"/>
    <property type="match status" value="1"/>
</dbReference>
<dbReference type="AlphaFoldDB" id="A1WX96"/>
<evidence type="ECO:0000313" key="2">
    <source>
        <dbReference type="EMBL" id="ABM62308.1"/>
    </source>
</evidence>
<reference evidence="3" key="1">
    <citation type="submission" date="2006-12" db="EMBL/GenBank/DDBJ databases">
        <title>Complete sequence of Halorhodospira halophila SL1.</title>
        <authorList>
            <consortium name="US DOE Joint Genome Institute"/>
            <person name="Copeland A."/>
            <person name="Lucas S."/>
            <person name="Lapidus A."/>
            <person name="Barry K."/>
            <person name="Detter J.C."/>
            <person name="Glavina del Rio T."/>
            <person name="Hammon N."/>
            <person name="Israni S."/>
            <person name="Dalin E."/>
            <person name="Tice H."/>
            <person name="Pitluck S."/>
            <person name="Saunders E."/>
            <person name="Brettin T."/>
            <person name="Bruce D."/>
            <person name="Han C."/>
            <person name="Tapia R."/>
            <person name="Schmutz J."/>
            <person name="Larimer F."/>
            <person name="Land M."/>
            <person name="Hauser L."/>
            <person name="Kyrpides N."/>
            <person name="Mikhailova N."/>
            <person name="Hoff W."/>
            <person name="Richardson P."/>
        </authorList>
    </citation>
    <scope>NUCLEOTIDE SEQUENCE [LARGE SCALE GENOMIC DNA]</scope>
    <source>
        <strain evidence="3">DSM 244 / SL1</strain>
    </source>
</reference>
<gene>
    <name evidence="2" type="ordered locus">Hhal_1541</name>
</gene>
<dbReference type="InterPro" id="IPR027599">
    <property type="entry name" value="PqqD-rel_X"/>
</dbReference>
<feature type="region of interest" description="Disordered" evidence="1">
    <location>
        <begin position="1"/>
        <end position="21"/>
    </location>
</feature>
<dbReference type="RefSeq" id="WP_011814330.1">
    <property type="nucleotide sequence ID" value="NC_008789.1"/>
</dbReference>
<reference evidence="2 3" key="2">
    <citation type="journal article" date="2013" name="Stand. Genomic Sci.">
        <title>Complete genome sequence of Halorhodospira halophila SL1.</title>
        <authorList>
            <person name="Challacombe J.F."/>
            <person name="Majid S."/>
            <person name="Deole R."/>
            <person name="Brettin T.S."/>
            <person name="Bruce D."/>
            <person name="Delano S.F."/>
            <person name="Detter J.C."/>
            <person name="Gleasner C.D."/>
            <person name="Han C.S."/>
            <person name="Misra M."/>
            <person name="Reitenga K.G."/>
            <person name="Mikhailova N."/>
            <person name="Woyke T."/>
            <person name="Pitluck S."/>
            <person name="Nolan M."/>
            <person name="Land M.L."/>
            <person name="Saunders E."/>
            <person name="Tapia R."/>
            <person name="Lapidus A."/>
            <person name="Ivanova N."/>
            <person name="Hoff W.D."/>
        </authorList>
    </citation>
    <scope>NUCLEOTIDE SEQUENCE [LARGE SCALE GENOMIC DNA]</scope>
    <source>
        <strain evidence="3">DSM 244 / SL1</strain>
    </source>
</reference>
<accession>A1WX96</accession>
<name>A1WX96_HALHL</name>
<dbReference type="EMBL" id="CP000544">
    <property type="protein sequence ID" value="ABM62308.1"/>
    <property type="molecule type" value="Genomic_DNA"/>
</dbReference>
<proteinExistence type="predicted"/>
<protein>
    <submittedName>
        <fullName evidence="2">Uncharacterized protein</fullName>
    </submittedName>
</protein>
<dbReference type="STRING" id="349124.Hhal_1541"/>
<keyword evidence="3" id="KW-1185">Reference proteome</keyword>
<dbReference type="Proteomes" id="UP000000647">
    <property type="component" value="Chromosome"/>
</dbReference>
<sequence length="115" mass="12850">MSDSEPRIQESPQPGERSSRRWSLRSNDLAWRLVGAYGFVYHRGSGSTYAMPRLSTEILARISERTSVTERELLKAVAEDDGGLVEAGTQPGSREDLLGWALQPLMDARLIRECT</sequence>
<evidence type="ECO:0000313" key="3">
    <source>
        <dbReference type="Proteomes" id="UP000000647"/>
    </source>
</evidence>
<dbReference type="KEGG" id="hha:Hhal_1541"/>
<dbReference type="HOGENOM" id="CLU_2105554_0_0_6"/>